<evidence type="ECO:0000256" key="3">
    <source>
        <dbReference type="ARBA" id="ARBA00022840"/>
    </source>
</evidence>
<dbReference type="AlphaFoldDB" id="A0A1N6XAP9"/>
<dbReference type="PANTHER" id="PTHR18866:SF33">
    <property type="entry name" value="METHYLCROTONOYL-COA CARBOXYLASE SUBUNIT ALPHA, MITOCHONDRIAL-RELATED"/>
    <property type="match status" value="1"/>
</dbReference>
<gene>
    <name evidence="6" type="ORF">SAMN05421641_12033</name>
</gene>
<accession>A0A1N6XAP9</accession>
<evidence type="ECO:0000256" key="4">
    <source>
        <dbReference type="ARBA" id="ARBA00023267"/>
    </source>
</evidence>
<dbReference type="PANTHER" id="PTHR18866">
    <property type="entry name" value="CARBOXYLASE:PYRUVATE/ACETYL-COA/PROPIONYL-COA CARBOXYLASE"/>
    <property type="match status" value="1"/>
</dbReference>
<evidence type="ECO:0000313" key="6">
    <source>
        <dbReference type="EMBL" id="SIQ99425.1"/>
    </source>
</evidence>
<evidence type="ECO:0000259" key="5">
    <source>
        <dbReference type="PROSITE" id="PS50979"/>
    </source>
</evidence>
<name>A0A1N6XAP9_9RHOB</name>
<proteinExistence type="predicted"/>
<dbReference type="Gene3D" id="3.40.50.20">
    <property type="match status" value="1"/>
</dbReference>
<dbReference type="PROSITE" id="PS50979">
    <property type="entry name" value="BC"/>
    <property type="match status" value="1"/>
</dbReference>
<reference evidence="6 7" key="1">
    <citation type="submission" date="2017-01" db="EMBL/GenBank/DDBJ databases">
        <authorList>
            <person name="Varghese N."/>
            <person name="Submissions S."/>
        </authorList>
    </citation>
    <scope>NUCLEOTIDE SEQUENCE [LARGE SCALE GENOMIC DNA]</scope>
    <source>
        <strain evidence="6 7">ATCC 700171</strain>
    </source>
</reference>
<sequence>MRRLLVANRGEIARRVIRSARKLGIETVAIHSEADAGLIKQLEPDGSALFRAAA</sequence>
<organism evidence="6 7">
    <name type="scientific">Paracoccus thiocyanatus</name>
    <dbReference type="NCBI Taxonomy" id="34006"/>
    <lineage>
        <taxon>Bacteria</taxon>
        <taxon>Pseudomonadati</taxon>
        <taxon>Pseudomonadota</taxon>
        <taxon>Alphaproteobacteria</taxon>
        <taxon>Rhodobacterales</taxon>
        <taxon>Paracoccaceae</taxon>
        <taxon>Paracoccus</taxon>
    </lineage>
</organism>
<dbReference type="InterPro" id="IPR050856">
    <property type="entry name" value="Biotin_carboxylase_complex"/>
</dbReference>
<keyword evidence="4" id="KW-0092">Biotin</keyword>
<keyword evidence="3" id="KW-0067">ATP-binding</keyword>
<dbReference type="InterPro" id="IPR011764">
    <property type="entry name" value="Biotin_carboxylation_dom"/>
</dbReference>
<dbReference type="GO" id="GO:0005524">
    <property type="term" value="F:ATP binding"/>
    <property type="evidence" value="ECO:0007669"/>
    <property type="project" value="UniProtKB-KW"/>
</dbReference>
<dbReference type="RefSeq" id="WP_316702590.1">
    <property type="nucleotide sequence ID" value="NZ_FTMK01000020.1"/>
</dbReference>
<protein>
    <submittedName>
        <fullName evidence="6">Acetyl-CoA carboxylase, biotin carboxylase subunit/propionyl-CoA carboxylase alpha chain</fullName>
    </submittedName>
</protein>
<dbReference type="SUPFAM" id="SSF52440">
    <property type="entry name" value="PreATP-grasp domain"/>
    <property type="match status" value="1"/>
</dbReference>
<evidence type="ECO:0000256" key="1">
    <source>
        <dbReference type="ARBA" id="ARBA00022598"/>
    </source>
</evidence>
<dbReference type="Proteomes" id="UP000323956">
    <property type="component" value="Unassembled WGS sequence"/>
</dbReference>
<dbReference type="GO" id="GO:0016874">
    <property type="term" value="F:ligase activity"/>
    <property type="evidence" value="ECO:0007669"/>
    <property type="project" value="UniProtKB-KW"/>
</dbReference>
<evidence type="ECO:0000256" key="2">
    <source>
        <dbReference type="ARBA" id="ARBA00022741"/>
    </source>
</evidence>
<dbReference type="InterPro" id="IPR005481">
    <property type="entry name" value="BC-like_N"/>
</dbReference>
<keyword evidence="2" id="KW-0547">Nucleotide-binding</keyword>
<dbReference type="EMBL" id="FTMK01000020">
    <property type="protein sequence ID" value="SIQ99425.1"/>
    <property type="molecule type" value="Genomic_DNA"/>
</dbReference>
<feature type="domain" description="Biotin carboxylation" evidence="5">
    <location>
        <begin position="1"/>
        <end position="54"/>
    </location>
</feature>
<dbReference type="Pfam" id="PF00289">
    <property type="entry name" value="Biotin_carb_N"/>
    <property type="match status" value="1"/>
</dbReference>
<dbReference type="InterPro" id="IPR016185">
    <property type="entry name" value="PreATP-grasp_dom_sf"/>
</dbReference>
<keyword evidence="1" id="KW-0436">Ligase</keyword>
<evidence type="ECO:0000313" key="7">
    <source>
        <dbReference type="Proteomes" id="UP000323956"/>
    </source>
</evidence>